<evidence type="ECO:0000313" key="2">
    <source>
        <dbReference type="Proteomes" id="UP000034591"/>
    </source>
</evidence>
<comment type="caution">
    <text evidence="1">The sequence shown here is derived from an EMBL/GenBank/DDBJ whole genome shotgun (WGS) entry which is preliminary data.</text>
</comment>
<gene>
    <name evidence="1" type="ORF">US53_C0014G0009</name>
</gene>
<dbReference type="InterPro" id="IPR010921">
    <property type="entry name" value="Trp_repressor/repl_initiator"/>
</dbReference>
<dbReference type="InterPro" id="IPR000831">
    <property type="entry name" value="Trp_repress"/>
</dbReference>
<dbReference type="InterPro" id="IPR038116">
    <property type="entry name" value="TrpR-like_sf"/>
</dbReference>
<dbReference type="Proteomes" id="UP000034591">
    <property type="component" value="Unassembled WGS sequence"/>
</dbReference>
<dbReference type="GO" id="GO:0043565">
    <property type="term" value="F:sequence-specific DNA binding"/>
    <property type="evidence" value="ECO:0007669"/>
    <property type="project" value="InterPro"/>
</dbReference>
<dbReference type="AlphaFoldDB" id="A0A0G0JLN7"/>
<dbReference type="Gene3D" id="1.10.1270.10">
    <property type="entry name" value="TrpR-like"/>
    <property type="match status" value="1"/>
</dbReference>
<protein>
    <recommendedName>
        <fullName evidence="3">TrpR like protein, YerC/YecD</fullName>
    </recommendedName>
</protein>
<dbReference type="EMBL" id="LBTI01000014">
    <property type="protein sequence ID" value="KKQ37619.1"/>
    <property type="molecule type" value="Genomic_DNA"/>
</dbReference>
<dbReference type="STRING" id="1618545.US53_C0014G0009"/>
<reference evidence="1 2" key="1">
    <citation type="journal article" date="2015" name="Nature">
        <title>rRNA introns, odd ribosomes, and small enigmatic genomes across a large radiation of phyla.</title>
        <authorList>
            <person name="Brown C.T."/>
            <person name="Hug L.A."/>
            <person name="Thomas B.C."/>
            <person name="Sharon I."/>
            <person name="Castelle C.J."/>
            <person name="Singh A."/>
            <person name="Wilkins M.J."/>
            <person name="Williams K.H."/>
            <person name="Banfield J.F."/>
        </authorList>
    </citation>
    <scope>NUCLEOTIDE SEQUENCE [LARGE SCALE GENOMIC DNA]</scope>
</reference>
<organism evidence="1 2">
    <name type="scientific">Candidatus Woesebacteria bacterium GW2011_GWA1_37_7</name>
    <dbReference type="NCBI Taxonomy" id="1618545"/>
    <lineage>
        <taxon>Bacteria</taxon>
        <taxon>Candidatus Woeseibacteriota</taxon>
    </lineage>
</organism>
<proteinExistence type="predicted"/>
<sequence length="135" mass="15683">MTHVSRKKLEVQVDKFLNKLLTAVLTKKYSAKEASKIMKVLITPTEINMMRKRIGIIYLLNKGMDLENISKLTKTTRQTVARIRLQLLEVESEDKQYLINILKKIQFTRGIKDLFNAILSIDISRSTMKKKISPF</sequence>
<dbReference type="GO" id="GO:0003700">
    <property type="term" value="F:DNA-binding transcription factor activity"/>
    <property type="evidence" value="ECO:0007669"/>
    <property type="project" value="InterPro"/>
</dbReference>
<accession>A0A0G0JLN7</accession>
<evidence type="ECO:0008006" key="3">
    <source>
        <dbReference type="Google" id="ProtNLM"/>
    </source>
</evidence>
<name>A0A0G0JLN7_9BACT</name>
<evidence type="ECO:0000313" key="1">
    <source>
        <dbReference type="EMBL" id="KKQ37619.1"/>
    </source>
</evidence>
<dbReference type="Pfam" id="PF01371">
    <property type="entry name" value="Trp_repressor"/>
    <property type="match status" value="1"/>
</dbReference>
<dbReference type="SUPFAM" id="SSF48295">
    <property type="entry name" value="TrpR-like"/>
    <property type="match status" value="1"/>
</dbReference>